<keyword evidence="8" id="KW-0418">Kinase</keyword>
<evidence type="ECO:0000256" key="11">
    <source>
        <dbReference type="ARBA" id="ARBA00023098"/>
    </source>
</evidence>
<dbReference type="Pfam" id="PF00288">
    <property type="entry name" value="GHMP_kinases_N"/>
    <property type="match status" value="1"/>
</dbReference>
<evidence type="ECO:0000256" key="5">
    <source>
        <dbReference type="ARBA" id="ARBA00022516"/>
    </source>
</evidence>
<evidence type="ECO:0000256" key="7">
    <source>
        <dbReference type="ARBA" id="ARBA00022741"/>
    </source>
</evidence>
<dbReference type="Gene3D" id="3.30.230.10">
    <property type="match status" value="1"/>
</dbReference>
<reference evidence="14" key="1">
    <citation type="submission" date="2020-10" db="EMBL/GenBank/DDBJ databases">
        <title>Bacterium isolated from coastal waters sediment.</title>
        <authorList>
            <person name="Chen R.-J."/>
            <person name="Lu D.-C."/>
            <person name="Zhu K.-L."/>
            <person name="Du Z.-J."/>
        </authorList>
    </citation>
    <scope>NUCLEOTIDE SEQUENCE</scope>
    <source>
        <strain evidence="14">N1Y112</strain>
    </source>
</reference>
<dbReference type="EMBL" id="JADEYS010000007">
    <property type="protein sequence ID" value="MBE9397420.1"/>
    <property type="molecule type" value="Genomic_DNA"/>
</dbReference>
<evidence type="ECO:0000256" key="10">
    <source>
        <dbReference type="ARBA" id="ARBA00022842"/>
    </source>
</evidence>
<dbReference type="InterPro" id="IPR006205">
    <property type="entry name" value="Mev_gal_kin"/>
</dbReference>
<dbReference type="GO" id="GO:0005524">
    <property type="term" value="F:ATP binding"/>
    <property type="evidence" value="ECO:0007669"/>
    <property type="project" value="UniProtKB-KW"/>
</dbReference>
<gene>
    <name evidence="14" type="ORF">IOQ59_09115</name>
</gene>
<evidence type="ECO:0000256" key="4">
    <source>
        <dbReference type="ARBA" id="ARBA00022490"/>
    </source>
</evidence>
<dbReference type="InterPro" id="IPR006203">
    <property type="entry name" value="GHMP_knse_ATP-bd_CS"/>
</dbReference>
<dbReference type="InterPro" id="IPR020568">
    <property type="entry name" value="Ribosomal_Su5_D2-typ_SF"/>
</dbReference>
<dbReference type="GO" id="GO:0004496">
    <property type="term" value="F:mevalonate kinase activity"/>
    <property type="evidence" value="ECO:0007669"/>
    <property type="project" value="UniProtKB-EC"/>
</dbReference>
<keyword evidence="7" id="KW-0547">Nucleotide-binding</keyword>
<dbReference type="SUPFAM" id="SSF54211">
    <property type="entry name" value="Ribosomal protein S5 domain 2-like"/>
    <property type="match status" value="1"/>
</dbReference>
<comment type="caution">
    <text evidence="14">The sequence shown here is derived from an EMBL/GenBank/DDBJ whole genome shotgun (WGS) entry which is preliminary data.</text>
</comment>
<dbReference type="EC" id="2.7.1.36" evidence="3"/>
<comment type="pathway">
    <text evidence="12">Isoprenoid biosynthesis; isopentenyl diphosphate biosynthesis via mevalonate pathway; isopentenyl diphosphate from (R)-mevalonate: step 1/3.</text>
</comment>
<dbReference type="GO" id="GO:0019287">
    <property type="term" value="P:isopentenyl diphosphate biosynthetic process, mevalonate pathway"/>
    <property type="evidence" value="ECO:0007669"/>
    <property type="project" value="UniProtKB-UniPathway"/>
</dbReference>
<dbReference type="GO" id="GO:0005829">
    <property type="term" value="C:cytosol"/>
    <property type="evidence" value="ECO:0007669"/>
    <property type="project" value="TreeGrafter"/>
</dbReference>
<evidence type="ECO:0000256" key="9">
    <source>
        <dbReference type="ARBA" id="ARBA00022840"/>
    </source>
</evidence>
<accession>A0A8J7F9G0</accession>
<keyword evidence="5" id="KW-0444">Lipid biosynthesis</keyword>
<keyword evidence="9" id="KW-0067">ATP-binding</keyword>
<dbReference type="SUPFAM" id="SSF55060">
    <property type="entry name" value="GHMP Kinase, C-terminal domain"/>
    <property type="match status" value="1"/>
</dbReference>
<dbReference type="PANTHER" id="PTHR43290">
    <property type="entry name" value="MEVALONATE KINASE"/>
    <property type="match status" value="1"/>
</dbReference>
<sequence length="331" mass="35545">MNAVAPGKVILSGEHSVVYGAPAIALAVGESIQARFSPDLSQYVVLNTSDAERFSIACDQLAVLKQRLDLRYAEFEAGDRPVDQILDAPQELLLYALSHFSNLPSGTLSTDSTLPTGAGMGSSAAAIAATLVMAEQLSAEPLTLTERFRLVRYCERLQHGRGSAIDAAAVTYGGLVQVQNSEVTRLDCHLGQGWYRINTGRPQVSTGECVAAVRAKYEDSAVWSEFSDITRAIPAALTSPDTLMGLLQENHRLLLRIGVVPEPVVGFIRELEHLGGAAKVSGAGAHQGNQGGLVLAYLPNHCSRNEVDRLCRVYDYPITSLTEDRKGARSI</sequence>
<dbReference type="UniPathway" id="UPA00057">
    <property type="reaction ID" value="UER00098"/>
</dbReference>
<keyword evidence="11" id="KW-0443">Lipid metabolism</keyword>
<keyword evidence="6" id="KW-0808">Transferase</keyword>
<name>A0A8J7F9G0_9GAMM</name>
<dbReference type="Gene3D" id="3.30.70.890">
    <property type="entry name" value="GHMP kinase, C-terminal domain"/>
    <property type="match status" value="1"/>
</dbReference>
<evidence type="ECO:0000256" key="1">
    <source>
        <dbReference type="ARBA" id="ARBA00004496"/>
    </source>
</evidence>
<feature type="domain" description="GHMP kinase N-terminal" evidence="13">
    <location>
        <begin position="101"/>
        <end position="174"/>
    </location>
</feature>
<evidence type="ECO:0000313" key="14">
    <source>
        <dbReference type="EMBL" id="MBE9397420.1"/>
    </source>
</evidence>
<dbReference type="AlphaFoldDB" id="A0A8J7F9G0"/>
<keyword evidence="15" id="KW-1185">Reference proteome</keyword>
<evidence type="ECO:0000256" key="8">
    <source>
        <dbReference type="ARBA" id="ARBA00022777"/>
    </source>
</evidence>
<comment type="subcellular location">
    <subcellularLocation>
        <location evidence="1">Cytoplasm</location>
    </subcellularLocation>
</comment>
<keyword evidence="4" id="KW-0963">Cytoplasm</keyword>
<dbReference type="InterPro" id="IPR006204">
    <property type="entry name" value="GHMP_kinase_N_dom"/>
</dbReference>
<comment type="similarity">
    <text evidence="2">Belongs to the GHMP kinase family. Mevalonate kinase subfamily.</text>
</comment>
<dbReference type="PRINTS" id="PR00959">
    <property type="entry name" value="MEVGALKINASE"/>
</dbReference>
<dbReference type="RefSeq" id="WP_193952966.1">
    <property type="nucleotide sequence ID" value="NZ_JADEYS010000007.1"/>
</dbReference>
<evidence type="ECO:0000256" key="3">
    <source>
        <dbReference type="ARBA" id="ARBA00012103"/>
    </source>
</evidence>
<dbReference type="InterPro" id="IPR036554">
    <property type="entry name" value="GHMP_kinase_C_sf"/>
</dbReference>
<proteinExistence type="inferred from homology"/>
<dbReference type="PROSITE" id="PS00627">
    <property type="entry name" value="GHMP_KINASES_ATP"/>
    <property type="match status" value="1"/>
</dbReference>
<evidence type="ECO:0000259" key="13">
    <source>
        <dbReference type="Pfam" id="PF00288"/>
    </source>
</evidence>
<dbReference type="InterPro" id="IPR014721">
    <property type="entry name" value="Ribsml_uS5_D2-typ_fold_subgr"/>
</dbReference>
<evidence type="ECO:0000256" key="12">
    <source>
        <dbReference type="ARBA" id="ARBA00029438"/>
    </source>
</evidence>
<keyword evidence="10" id="KW-0460">Magnesium</keyword>
<evidence type="ECO:0000256" key="6">
    <source>
        <dbReference type="ARBA" id="ARBA00022679"/>
    </source>
</evidence>
<dbReference type="Proteomes" id="UP000640333">
    <property type="component" value="Unassembled WGS sequence"/>
</dbReference>
<organism evidence="14 15">
    <name type="scientific">Pontibacterium sinense</name>
    <dbReference type="NCBI Taxonomy" id="2781979"/>
    <lineage>
        <taxon>Bacteria</taxon>
        <taxon>Pseudomonadati</taxon>
        <taxon>Pseudomonadota</taxon>
        <taxon>Gammaproteobacteria</taxon>
        <taxon>Oceanospirillales</taxon>
        <taxon>Oceanospirillaceae</taxon>
        <taxon>Pontibacterium</taxon>
    </lineage>
</organism>
<evidence type="ECO:0000313" key="15">
    <source>
        <dbReference type="Proteomes" id="UP000640333"/>
    </source>
</evidence>
<evidence type="ECO:0000256" key="2">
    <source>
        <dbReference type="ARBA" id="ARBA00006495"/>
    </source>
</evidence>
<protein>
    <recommendedName>
        <fullName evidence="3">mevalonate kinase</fullName>
        <ecNumber evidence="3">2.7.1.36</ecNumber>
    </recommendedName>
</protein>
<dbReference type="PANTHER" id="PTHR43290:SF2">
    <property type="entry name" value="MEVALONATE KINASE"/>
    <property type="match status" value="1"/>
</dbReference>